<keyword evidence="4" id="KW-0378">Hydrolase</keyword>
<dbReference type="AlphaFoldDB" id="A0A382QTL3"/>
<evidence type="ECO:0000259" key="6">
    <source>
        <dbReference type="Pfam" id="PF16113"/>
    </source>
</evidence>
<dbReference type="GO" id="GO:0003860">
    <property type="term" value="F:3-hydroxyisobutyryl-CoA hydrolase activity"/>
    <property type="evidence" value="ECO:0007669"/>
    <property type="project" value="UniProtKB-EC"/>
</dbReference>
<dbReference type="SUPFAM" id="SSF52096">
    <property type="entry name" value="ClpP/crotonase"/>
    <property type="match status" value="1"/>
</dbReference>
<sequence length="326" mass="35938">LNFGMVVKMQEVLNDWAVDPKVGVILVQGAGDRAFCAGGDIRRLAESSRNEGIDYCRNFFSSEFRLNRTVFRYPKPYISILDGITMGGGVGLSVHGQYRIATERMLFAMPETGIGYFPDVGGSYFLPRCPGSIGMYLGLSGARLKVGDSLAAGVATHYLPSSGLDELIKEFEKIDPGADTSIKIKEILSNVAGTAESETLLGHRPLIDQCFSGDSLEEILDSLDACGEEWSTVTASTIRKKSPTSLKVTFRQLREGASMEFEACMVMELRLALRFMEDHDFYEGVRAVIIEKDNQPKWMPNSIEGVSEEAVARYFLPIGEDELKLV</sequence>
<comment type="subcellular location">
    <subcellularLocation>
        <location evidence="2">Mitochondrion</location>
    </subcellularLocation>
</comment>
<dbReference type="GO" id="GO:0005739">
    <property type="term" value="C:mitochondrion"/>
    <property type="evidence" value="ECO:0007669"/>
    <property type="project" value="UniProtKB-SubCell"/>
</dbReference>
<dbReference type="InterPro" id="IPR045004">
    <property type="entry name" value="ECH_dom"/>
</dbReference>
<dbReference type="NCBIfam" id="NF004127">
    <property type="entry name" value="PRK05617.1"/>
    <property type="match status" value="1"/>
</dbReference>
<dbReference type="CDD" id="cd06558">
    <property type="entry name" value="crotonase-like"/>
    <property type="match status" value="1"/>
</dbReference>
<evidence type="ECO:0000256" key="1">
    <source>
        <dbReference type="ARBA" id="ARBA00001709"/>
    </source>
</evidence>
<evidence type="ECO:0000313" key="7">
    <source>
        <dbReference type="EMBL" id="SVC88806.1"/>
    </source>
</evidence>
<keyword evidence="5" id="KW-0496">Mitochondrion</keyword>
<name>A0A382QTL3_9ZZZZ</name>
<dbReference type="GO" id="GO:0006574">
    <property type="term" value="P:L-valine catabolic process"/>
    <property type="evidence" value="ECO:0007669"/>
    <property type="project" value="TreeGrafter"/>
</dbReference>
<dbReference type="Gene3D" id="3.90.226.10">
    <property type="entry name" value="2-enoyl-CoA Hydratase, Chain A, domain 1"/>
    <property type="match status" value="1"/>
</dbReference>
<dbReference type="FunFam" id="3.90.226.10:FF:000026">
    <property type="entry name" value="3-hydroxyisobutyryl-CoA hydrolase, mitochondrial"/>
    <property type="match status" value="1"/>
</dbReference>
<dbReference type="PANTHER" id="PTHR43176:SF3">
    <property type="entry name" value="3-HYDROXYISOBUTYRYL-COA HYDROLASE, MITOCHONDRIAL"/>
    <property type="match status" value="1"/>
</dbReference>
<reference evidence="7" key="1">
    <citation type="submission" date="2018-05" db="EMBL/GenBank/DDBJ databases">
        <authorList>
            <person name="Lanie J.A."/>
            <person name="Ng W.-L."/>
            <person name="Kazmierczak K.M."/>
            <person name="Andrzejewski T.M."/>
            <person name="Davidsen T.M."/>
            <person name="Wayne K.J."/>
            <person name="Tettelin H."/>
            <person name="Glass J.I."/>
            <person name="Rusch D."/>
            <person name="Podicherti R."/>
            <person name="Tsui H.-C.T."/>
            <person name="Winkler M.E."/>
        </authorList>
    </citation>
    <scope>NUCLEOTIDE SEQUENCE</scope>
</reference>
<protein>
    <recommendedName>
        <fullName evidence="3">3-hydroxyisobutyryl-CoA hydrolase</fullName>
        <ecNumber evidence="3">3.1.2.4</ecNumber>
    </recommendedName>
</protein>
<evidence type="ECO:0000256" key="3">
    <source>
        <dbReference type="ARBA" id="ARBA00011915"/>
    </source>
</evidence>
<organism evidence="7">
    <name type="scientific">marine metagenome</name>
    <dbReference type="NCBI Taxonomy" id="408172"/>
    <lineage>
        <taxon>unclassified sequences</taxon>
        <taxon>metagenomes</taxon>
        <taxon>ecological metagenomes</taxon>
    </lineage>
</organism>
<dbReference type="PANTHER" id="PTHR43176">
    <property type="entry name" value="3-HYDROXYISOBUTYRYL-COA HYDROLASE-RELATED"/>
    <property type="match status" value="1"/>
</dbReference>
<comment type="catalytic activity">
    <reaction evidence="1">
        <text>3-hydroxy-2-methylpropanoyl-CoA + H2O = 3-hydroxy-2-methylpropanoate + CoA + H(+)</text>
        <dbReference type="Rhea" id="RHEA:20888"/>
        <dbReference type="ChEBI" id="CHEBI:11805"/>
        <dbReference type="ChEBI" id="CHEBI:15377"/>
        <dbReference type="ChEBI" id="CHEBI:15378"/>
        <dbReference type="ChEBI" id="CHEBI:57287"/>
        <dbReference type="ChEBI" id="CHEBI:57340"/>
        <dbReference type="EC" id="3.1.2.4"/>
    </reaction>
</comment>
<evidence type="ECO:0000256" key="2">
    <source>
        <dbReference type="ARBA" id="ARBA00004173"/>
    </source>
</evidence>
<gene>
    <name evidence="7" type="ORF">METZ01_LOCUS341660</name>
</gene>
<dbReference type="EC" id="3.1.2.4" evidence="3"/>
<feature type="domain" description="Enoyl-CoA hydratase/isomerase" evidence="6">
    <location>
        <begin position="1"/>
        <end position="315"/>
    </location>
</feature>
<dbReference type="InterPro" id="IPR029045">
    <property type="entry name" value="ClpP/crotonase-like_dom_sf"/>
</dbReference>
<feature type="non-terminal residue" evidence="7">
    <location>
        <position position="1"/>
    </location>
</feature>
<dbReference type="Pfam" id="PF16113">
    <property type="entry name" value="ECH_2"/>
    <property type="match status" value="1"/>
</dbReference>
<dbReference type="EMBL" id="UINC01116806">
    <property type="protein sequence ID" value="SVC88806.1"/>
    <property type="molecule type" value="Genomic_DNA"/>
</dbReference>
<evidence type="ECO:0000256" key="4">
    <source>
        <dbReference type="ARBA" id="ARBA00022801"/>
    </source>
</evidence>
<accession>A0A382QTL3</accession>
<evidence type="ECO:0000256" key="5">
    <source>
        <dbReference type="ARBA" id="ARBA00023128"/>
    </source>
</evidence>
<proteinExistence type="predicted"/>
<dbReference type="InterPro" id="IPR032259">
    <property type="entry name" value="HIBYL-CoA-H"/>
</dbReference>